<name>A0ABV7IV76_9RHOB</name>
<dbReference type="EMBL" id="JBHRTO010000001">
    <property type="protein sequence ID" value="MFC3179723.1"/>
    <property type="molecule type" value="Genomic_DNA"/>
</dbReference>
<evidence type="ECO:0000256" key="1">
    <source>
        <dbReference type="SAM" id="SignalP"/>
    </source>
</evidence>
<dbReference type="Proteomes" id="UP001595547">
    <property type="component" value="Unassembled WGS sequence"/>
</dbReference>
<organism evidence="2 3">
    <name type="scientific">Cypionkella sinensis</name>
    <dbReference type="NCBI Taxonomy" id="1756043"/>
    <lineage>
        <taxon>Bacteria</taxon>
        <taxon>Pseudomonadati</taxon>
        <taxon>Pseudomonadota</taxon>
        <taxon>Alphaproteobacteria</taxon>
        <taxon>Rhodobacterales</taxon>
        <taxon>Paracoccaceae</taxon>
        <taxon>Cypionkella</taxon>
    </lineage>
</organism>
<feature type="signal peptide" evidence="1">
    <location>
        <begin position="1"/>
        <end position="23"/>
    </location>
</feature>
<keyword evidence="1" id="KW-0732">Signal</keyword>
<dbReference type="Gene3D" id="3.30.110.170">
    <property type="entry name" value="Protein of unknown function (DUF541), domain 1"/>
    <property type="match status" value="1"/>
</dbReference>
<dbReference type="InterPro" id="IPR007497">
    <property type="entry name" value="SIMPL/DUF541"/>
</dbReference>
<feature type="chain" id="PRO_5045140867" evidence="1">
    <location>
        <begin position="24"/>
        <end position="228"/>
    </location>
</feature>
<evidence type="ECO:0000313" key="2">
    <source>
        <dbReference type="EMBL" id="MFC3179723.1"/>
    </source>
</evidence>
<dbReference type="PANTHER" id="PTHR34387">
    <property type="entry name" value="SLR1258 PROTEIN"/>
    <property type="match status" value="1"/>
</dbReference>
<proteinExistence type="predicted"/>
<gene>
    <name evidence="2" type="ORF">ACFOGH_01875</name>
</gene>
<dbReference type="PANTHER" id="PTHR34387:SF1">
    <property type="entry name" value="PERIPLASMIC IMMUNOGENIC PROTEIN"/>
    <property type="match status" value="1"/>
</dbReference>
<comment type="caution">
    <text evidence="2">The sequence shown here is derived from an EMBL/GenBank/DDBJ whole genome shotgun (WGS) entry which is preliminary data.</text>
</comment>
<dbReference type="InterPro" id="IPR052022">
    <property type="entry name" value="26kDa_periplasmic_antigen"/>
</dbReference>
<reference evidence="3" key="1">
    <citation type="journal article" date="2019" name="Int. J. Syst. Evol. Microbiol.">
        <title>The Global Catalogue of Microorganisms (GCM) 10K type strain sequencing project: providing services to taxonomists for standard genome sequencing and annotation.</title>
        <authorList>
            <consortium name="The Broad Institute Genomics Platform"/>
            <consortium name="The Broad Institute Genome Sequencing Center for Infectious Disease"/>
            <person name="Wu L."/>
            <person name="Ma J."/>
        </authorList>
    </citation>
    <scope>NUCLEOTIDE SEQUENCE [LARGE SCALE GENOMIC DNA]</scope>
    <source>
        <strain evidence="3">KCTC 52039</strain>
    </source>
</reference>
<dbReference type="Pfam" id="PF04402">
    <property type="entry name" value="SIMPL"/>
    <property type="match status" value="1"/>
</dbReference>
<accession>A0ABV7IV76</accession>
<dbReference type="Gene3D" id="3.30.70.2970">
    <property type="entry name" value="Protein of unknown function (DUF541), domain 2"/>
    <property type="match status" value="1"/>
</dbReference>
<dbReference type="RefSeq" id="WP_380071354.1">
    <property type="nucleotide sequence ID" value="NZ_JBHRTO010000001.1"/>
</dbReference>
<protein>
    <submittedName>
        <fullName evidence="2">SIMPL domain-containing protein</fullName>
    </submittedName>
</protein>
<sequence>MRVLNALLLSAALALPLAAPAVADNVITVTGEGTVQVTPDMATIALGVTTDGASAAEAMAANSKALQAVIDRLKSAGIEDRDLQTSNLSLNPNWVGYDAGQTPKIAGYVASNMLSVRVRELDKLGSVLDASITDGANTLNGITFDLASPRPVQDEARKAAVADAKARAELLAAAAGVKLGKIEAISEAAGYGAPMPMFRDEKSAAAVPVASGQIGMTASVTITYQIAE</sequence>
<keyword evidence="3" id="KW-1185">Reference proteome</keyword>
<evidence type="ECO:0000313" key="3">
    <source>
        <dbReference type="Proteomes" id="UP001595547"/>
    </source>
</evidence>